<evidence type="ECO:0000313" key="2">
    <source>
        <dbReference type="Proteomes" id="UP000790709"/>
    </source>
</evidence>
<accession>A0ACB8B7N5</accession>
<reference evidence="1" key="1">
    <citation type="journal article" date="2021" name="New Phytol.">
        <title>Evolutionary innovations through gain and loss of genes in the ectomycorrhizal Boletales.</title>
        <authorList>
            <person name="Wu G."/>
            <person name="Miyauchi S."/>
            <person name="Morin E."/>
            <person name="Kuo A."/>
            <person name="Drula E."/>
            <person name="Varga T."/>
            <person name="Kohler A."/>
            <person name="Feng B."/>
            <person name="Cao Y."/>
            <person name="Lipzen A."/>
            <person name="Daum C."/>
            <person name="Hundley H."/>
            <person name="Pangilinan J."/>
            <person name="Johnson J."/>
            <person name="Barry K."/>
            <person name="LaButti K."/>
            <person name="Ng V."/>
            <person name="Ahrendt S."/>
            <person name="Min B."/>
            <person name="Choi I.G."/>
            <person name="Park H."/>
            <person name="Plett J.M."/>
            <person name="Magnuson J."/>
            <person name="Spatafora J.W."/>
            <person name="Nagy L.G."/>
            <person name="Henrissat B."/>
            <person name="Grigoriev I.V."/>
            <person name="Yang Z.L."/>
            <person name="Xu J."/>
            <person name="Martin F.M."/>
        </authorList>
    </citation>
    <scope>NUCLEOTIDE SEQUENCE</scope>
    <source>
        <strain evidence="1">KUC20120723A-06</strain>
    </source>
</reference>
<sequence>MKRTYSRKASQRRPRAQEEATVDPENTSGSEDILNIGSTTTPRPRKRQKVTVEVVSPISSGTTRKQPTTLPDLDAPSTSATPHTPSKAARDLSALFDTASGSRLQPSTPPKSSGVVRRMLSRSRTESSIDRRTPSPRPSPRRQPSSAALPAAVEKSASLDSLPPSPSKAPQIRHARTYAGTSRSFLIALPAPPALPSASKDIFATNQDQSQEDMEMRESYTDLRTRWGVDNSEDDPRPYEEPSGSRAMQPVVLANGMMNDLKSITELRSKGESRRFLDEVGYLFEGLESSGAIGLRRASALEVVTKLCDPDFSRRAKAADFYGRTWDVLYEARAGGGDKILDSTLAFFAALAARDPHTLTEVAQKPDFVSTLLDILASTDHRKDVLGFALAGADVATLKSRGVLRTEIAALKALGDVISKKSRLVPPSIEVSTRFLISHSLAALPPNFLDVRHIPIVLSSLQSELDLVPPRITAYASAMPLIPPMRSSNPDIPSLDHIENTLRLVDSFLLKQWSGSDTETFPQLPLSNKDAFAGQLISASLAADITIRDSELQSPTAHKCLCVALKILTVLCHDDQAWCKASLRDESTLPLIMHIIIRSQNRWSSCQESTEQPGTERTEPFDLLCLALGLFMNWASALEDVKDLSRRLHIDPKCSSTRLCVRSCQCSDQRSILECLVLVYLQHSDAHEEHTPDNSFLRGYIAVLVGLLVQDSPRNQSLVFAALSGGSLRQKISSLIEHSRTFIELYADLAVQLSTADTSESDELGKESAPVRTRGEDIARGVVACLESLRDKA</sequence>
<evidence type="ECO:0000313" key="1">
    <source>
        <dbReference type="EMBL" id="KAH7921560.1"/>
    </source>
</evidence>
<protein>
    <submittedName>
        <fullName evidence="1">Uncharacterized protein</fullName>
    </submittedName>
</protein>
<comment type="caution">
    <text evidence="1">The sequence shown here is derived from an EMBL/GenBank/DDBJ whole genome shotgun (WGS) entry which is preliminary data.</text>
</comment>
<name>A0ACB8B7N5_9AGAM</name>
<keyword evidence="2" id="KW-1185">Reference proteome</keyword>
<dbReference type="EMBL" id="MU266521">
    <property type="protein sequence ID" value="KAH7921560.1"/>
    <property type="molecule type" value="Genomic_DNA"/>
</dbReference>
<proteinExistence type="predicted"/>
<gene>
    <name evidence="1" type="ORF">BV22DRAFT_1198121</name>
</gene>
<organism evidence="1 2">
    <name type="scientific">Leucogyrophana mollusca</name>
    <dbReference type="NCBI Taxonomy" id="85980"/>
    <lineage>
        <taxon>Eukaryota</taxon>
        <taxon>Fungi</taxon>
        <taxon>Dikarya</taxon>
        <taxon>Basidiomycota</taxon>
        <taxon>Agaricomycotina</taxon>
        <taxon>Agaricomycetes</taxon>
        <taxon>Agaricomycetidae</taxon>
        <taxon>Boletales</taxon>
        <taxon>Boletales incertae sedis</taxon>
        <taxon>Leucogyrophana</taxon>
    </lineage>
</organism>
<dbReference type="Proteomes" id="UP000790709">
    <property type="component" value="Unassembled WGS sequence"/>
</dbReference>